<dbReference type="InterPro" id="IPR002110">
    <property type="entry name" value="Ankyrin_rpt"/>
</dbReference>
<dbReference type="AlphaFoldDB" id="A0A2S5B5H7"/>
<dbReference type="InterPro" id="IPR000306">
    <property type="entry name" value="Znf_FYVE"/>
</dbReference>
<feature type="compositionally biased region" description="Low complexity" evidence="9">
    <location>
        <begin position="447"/>
        <end position="461"/>
    </location>
</feature>
<dbReference type="PROSITE" id="PS50089">
    <property type="entry name" value="ZF_RING_2"/>
    <property type="match status" value="1"/>
</dbReference>
<gene>
    <name evidence="12" type="ORF">BMF94_5015</name>
</gene>
<evidence type="ECO:0000313" key="13">
    <source>
        <dbReference type="Proteomes" id="UP000237144"/>
    </source>
</evidence>
<dbReference type="SUPFAM" id="SSF57850">
    <property type="entry name" value="RING/U-box"/>
    <property type="match status" value="1"/>
</dbReference>
<feature type="domain" description="FYVE-type" evidence="11">
    <location>
        <begin position="767"/>
        <end position="846"/>
    </location>
</feature>
<feature type="repeat" description="ANK" evidence="6">
    <location>
        <begin position="161"/>
        <end position="183"/>
    </location>
</feature>
<dbReference type="Pfam" id="PF13639">
    <property type="entry name" value="zf-RING_2"/>
    <property type="match status" value="1"/>
</dbReference>
<dbReference type="PRINTS" id="PR01415">
    <property type="entry name" value="ANKYRIN"/>
</dbReference>
<dbReference type="Gene3D" id="3.30.40.10">
    <property type="entry name" value="Zinc/RING finger domain, C3HC4 (zinc finger)"/>
    <property type="match status" value="2"/>
</dbReference>
<dbReference type="Pfam" id="PF12796">
    <property type="entry name" value="Ank_2"/>
    <property type="match status" value="2"/>
</dbReference>
<dbReference type="InterPro" id="IPR001841">
    <property type="entry name" value="Znf_RING"/>
</dbReference>
<evidence type="ECO:0000256" key="4">
    <source>
        <dbReference type="ARBA" id="ARBA00022833"/>
    </source>
</evidence>
<evidence type="ECO:0000313" key="12">
    <source>
        <dbReference type="EMBL" id="POY72006.1"/>
    </source>
</evidence>
<keyword evidence="1" id="KW-0479">Metal-binding</keyword>
<dbReference type="InterPro" id="IPR011011">
    <property type="entry name" value="Znf_FYVE_PHD"/>
</dbReference>
<feature type="region of interest" description="Disordered" evidence="9">
    <location>
        <begin position="22"/>
        <end position="112"/>
    </location>
</feature>
<accession>A0A2S5B5H7</accession>
<comment type="caution">
    <text evidence="12">The sequence shown here is derived from an EMBL/GenBank/DDBJ whole genome shotgun (WGS) entry which is preliminary data.</text>
</comment>
<evidence type="ECO:0000256" key="7">
    <source>
        <dbReference type="PROSITE-ProRule" id="PRU00175"/>
    </source>
</evidence>
<evidence type="ECO:0000256" key="2">
    <source>
        <dbReference type="ARBA" id="ARBA00022737"/>
    </source>
</evidence>
<protein>
    <submittedName>
        <fullName evidence="12">Uncharacterized protein</fullName>
    </submittedName>
</protein>
<name>A0A2S5B5H7_9BASI</name>
<evidence type="ECO:0000256" key="5">
    <source>
        <dbReference type="ARBA" id="ARBA00023043"/>
    </source>
</evidence>
<evidence type="ECO:0000256" key="3">
    <source>
        <dbReference type="ARBA" id="ARBA00022771"/>
    </source>
</evidence>
<evidence type="ECO:0000256" key="9">
    <source>
        <dbReference type="SAM" id="MobiDB-lite"/>
    </source>
</evidence>
<feature type="repeat" description="ANK" evidence="6">
    <location>
        <begin position="249"/>
        <end position="271"/>
    </location>
</feature>
<keyword evidence="13" id="KW-1185">Reference proteome</keyword>
<dbReference type="CDD" id="cd16489">
    <property type="entry name" value="mRING-CH-C4HC2H_ZNRF"/>
    <property type="match status" value="1"/>
</dbReference>
<dbReference type="EMBL" id="PJQD01000063">
    <property type="protein sequence ID" value="POY72006.1"/>
    <property type="molecule type" value="Genomic_DNA"/>
</dbReference>
<evidence type="ECO:0000256" key="1">
    <source>
        <dbReference type="ARBA" id="ARBA00022723"/>
    </source>
</evidence>
<feature type="domain" description="RING-type" evidence="10">
    <location>
        <begin position="942"/>
        <end position="982"/>
    </location>
</feature>
<feature type="compositionally biased region" description="Basic and acidic residues" evidence="9">
    <location>
        <begin position="421"/>
        <end position="439"/>
    </location>
</feature>
<feature type="coiled-coil region" evidence="8">
    <location>
        <begin position="611"/>
        <end position="663"/>
    </location>
</feature>
<feature type="compositionally biased region" description="Low complexity" evidence="9">
    <location>
        <begin position="695"/>
        <end position="705"/>
    </location>
</feature>
<dbReference type="Pfam" id="PF01363">
    <property type="entry name" value="FYVE"/>
    <property type="match status" value="1"/>
</dbReference>
<dbReference type="InterPro" id="IPR017455">
    <property type="entry name" value="Znf_FYVE-rel"/>
</dbReference>
<reference evidence="12 13" key="1">
    <citation type="journal article" date="2018" name="Front. Microbiol.">
        <title>Prospects for Fungal Bioremediation of Acidic Radioactive Waste Sites: Characterization and Genome Sequence of Rhodotorula taiwanensis MD1149.</title>
        <authorList>
            <person name="Tkavc R."/>
            <person name="Matrosova V.Y."/>
            <person name="Grichenko O.E."/>
            <person name="Gostincar C."/>
            <person name="Volpe R.P."/>
            <person name="Klimenkova P."/>
            <person name="Gaidamakova E.K."/>
            <person name="Zhou C.E."/>
            <person name="Stewart B.J."/>
            <person name="Lyman M.G."/>
            <person name="Malfatti S.A."/>
            <person name="Rubinfeld B."/>
            <person name="Courtot M."/>
            <person name="Singh J."/>
            <person name="Dalgard C.L."/>
            <person name="Hamilton T."/>
            <person name="Frey K.G."/>
            <person name="Gunde-Cimerman N."/>
            <person name="Dugan L."/>
            <person name="Daly M.J."/>
        </authorList>
    </citation>
    <scope>NUCLEOTIDE SEQUENCE [LARGE SCALE GENOMIC DNA]</scope>
    <source>
        <strain evidence="12 13">MD1149</strain>
    </source>
</reference>
<feature type="region of interest" description="Disordered" evidence="9">
    <location>
        <begin position="413"/>
        <end position="479"/>
    </location>
</feature>
<keyword evidence="4" id="KW-0862">Zinc</keyword>
<keyword evidence="8" id="KW-0175">Coiled coil</keyword>
<dbReference type="InterPro" id="IPR013083">
    <property type="entry name" value="Znf_RING/FYVE/PHD"/>
</dbReference>
<keyword evidence="2" id="KW-0677">Repeat</keyword>
<dbReference type="PANTHER" id="PTHR24126:SF14">
    <property type="entry name" value="ANK_REP_REGION DOMAIN-CONTAINING PROTEIN"/>
    <property type="match status" value="1"/>
</dbReference>
<keyword evidence="3 7" id="KW-0863">Zinc-finger</keyword>
<dbReference type="OrthoDB" id="10057496at2759"/>
<dbReference type="PROSITE" id="PS50178">
    <property type="entry name" value="ZF_FYVE"/>
    <property type="match status" value="1"/>
</dbReference>
<organism evidence="12 13">
    <name type="scientific">Rhodotorula taiwanensis</name>
    <dbReference type="NCBI Taxonomy" id="741276"/>
    <lineage>
        <taxon>Eukaryota</taxon>
        <taxon>Fungi</taxon>
        <taxon>Dikarya</taxon>
        <taxon>Basidiomycota</taxon>
        <taxon>Pucciniomycotina</taxon>
        <taxon>Microbotryomycetes</taxon>
        <taxon>Sporidiobolales</taxon>
        <taxon>Sporidiobolaceae</taxon>
        <taxon>Rhodotorula</taxon>
    </lineage>
</organism>
<dbReference type="STRING" id="741276.A0A2S5B5H7"/>
<sequence length="985" mass="106824">MADPLSAEAHWGVDELGVGLSDDADTRQLAPTVPKTVSPLTARRSRTDSNATQRERVASEVTLSSFTPRGHDSPLARRLALSAEPADAERPPLSRQSTVGAGSARRTRGYDRTTRRNLIAGAAADGDLVRLQALLVVPEDVDNGDRPASTFGLANEPHPHSGLAPIHFAAQNGHEDVVKWLVEEAGALPDFEDAEGETPLHKAALRGHLDVCRFLLSRQPLHNAASRGWLDVAQLLLTFRADPDVANRHGFTPLMNAASKGHLPLVHFLLRQARADPLRRNVWGETAFDLAASVFEFEICRALAAAEQRAITSESALTLPVEGRHRERAYNPLALHTTVPVVLYENQRLVTPSLRRPASLVPGHGDALVWSLKALTRNDKRAAFSFPGMLGNDTSDADLPCFKSEVGLPIVGQENEMVLPPRREVRSGGRVQAESERPRPTPRRSSSRSSMVSGGASSATMPDQNDDDGSTSLAIGGRVEPRPEPAWMWISDWTVDRTSPTSSPRDGWSYAPSFDTPATEWSATPPMDASGASLLSTSASGARKWVRRRLWTRVMRRRVDLPDWGFDGAPLRLSEPDAELQDLARVGYRARARYFAGEALPGLDAGETGALENANRRKAIAQLERAAEELRRGLDQEEDEAAMRGAQADLEEYLRLLALLQSRGDGSDTLPAEDDAFIYSGVDAEDDDARSVWTSMRSPSVASSSAGGHRLGSRSASFQSTHSSRPVLTAQTAPEFRVPTNELVTSSRSLASPHLFGQSIRPPWEPDHATSSCRRCSKHFNLLNRRHHCRRCGLVVCAACSPHSDQLDPRQVAIEPGTPADDSPWLLDSPSGYRYRTCNDCHSALALVAPEQAGPSSLLSPQAFFPASSSLPGSAAPSEAAASDVSELVECPVCGETLAQVGDKSAQESHIRECLEAGKGSIASGRYLLFRLPPGPLVGEDCNICWTEFEIGDKMARLVCLCTFHEKCLSGWLARGNSCPVHARE</sequence>
<evidence type="ECO:0000256" key="6">
    <source>
        <dbReference type="PROSITE-ProRule" id="PRU00023"/>
    </source>
</evidence>
<dbReference type="SMART" id="SM00248">
    <property type="entry name" value="ANK"/>
    <property type="match status" value="3"/>
</dbReference>
<dbReference type="SUPFAM" id="SSF57903">
    <property type="entry name" value="FYVE/PHD zinc finger"/>
    <property type="match status" value="1"/>
</dbReference>
<dbReference type="PROSITE" id="PS50297">
    <property type="entry name" value="ANK_REP_REGION"/>
    <property type="match status" value="4"/>
</dbReference>
<dbReference type="Proteomes" id="UP000237144">
    <property type="component" value="Unassembled WGS sequence"/>
</dbReference>
<dbReference type="PANTHER" id="PTHR24126">
    <property type="entry name" value="ANKYRIN REPEAT, PH AND SEC7 DOMAIN CONTAINING PROTEIN SECG-RELATED"/>
    <property type="match status" value="1"/>
</dbReference>
<dbReference type="SUPFAM" id="SSF48403">
    <property type="entry name" value="Ankyrin repeat"/>
    <property type="match status" value="1"/>
</dbReference>
<evidence type="ECO:0000256" key="8">
    <source>
        <dbReference type="SAM" id="Coils"/>
    </source>
</evidence>
<dbReference type="PROSITE" id="PS50088">
    <property type="entry name" value="ANK_REPEAT"/>
    <property type="match status" value="3"/>
</dbReference>
<keyword evidence="5 6" id="KW-0040">ANK repeat</keyword>
<dbReference type="Gene3D" id="1.25.40.20">
    <property type="entry name" value="Ankyrin repeat-containing domain"/>
    <property type="match status" value="2"/>
</dbReference>
<evidence type="ECO:0000259" key="11">
    <source>
        <dbReference type="PROSITE" id="PS50178"/>
    </source>
</evidence>
<feature type="repeat" description="ANK" evidence="6">
    <location>
        <begin position="195"/>
        <end position="227"/>
    </location>
</feature>
<dbReference type="SMART" id="SM00064">
    <property type="entry name" value="FYVE"/>
    <property type="match status" value="1"/>
</dbReference>
<feature type="compositionally biased region" description="Polar residues" evidence="9">
    <location>
        <begin position="714"/>
        <end position="729"/>
    </location>
</feature>
<feature type="region of interest" description="Disordered" evidence="9">
    <location>
        <begin position="691"/>
        <end position="729"/>
    </location>
</feature>
<dbReference type="GO" id="GO:0008270">
    <property type="term" value="F:zinc ion binding"/>
    <property type="evidence" value="ECO:0007669"/>
    <property type="project" value="UniProtKB-KW"/>
</dbReference>
<dbReference type="InterPro" id="IPR036770">
    <property type="entry name" value="Ankyrin_rpt-contain_sf"/>
</dbReference>
<proteinExistence type="predicted"/>
<evidence type="ECO:0000259" key="10">
    <source>
        <dbReference type="PROSITE" id="PS50089"/>
    </source>
</evidence>